<evidence type="ECO:0000313" key="1">
    <source>
        <dbReference type="EMBL" id="KAK2197333.1"/>
    </source>
</evidence>
<organism evidence="1 2">
    <name type="scientific">Babesia duncani</name>
    <dbReference type="NCBI Taxonomy" id="323732"/>
    <lineage>
        <taxon>Eukaryota</taxon>
        <taxon>Sar</taxon>
        <taxon>Alveolata</taxon>
        <taxon>Apicomplexa</taxon>
        <taxon>Aconoidasida</taxon>
        <taxon>Piroplasmida</taxon>
        <taxon>Babesiidae</taxon>
        <taxon>Babesia</taxon>
    </lineage>
</organism>
<gene>
    <name evidence="1" type="ORF">BdWA1_000332</name>
</gene>
<dbReference type="Proteomes" id="UP001214638">
    <property type="component" value="Unassembled WGS sequence"/>
</dbReference>
<dbReference type="KEGG" id="bdw:94334630"/>
<comment type="caution">
    <text evidence="1">The sequence shown here is derived from an EMBL/GenBank/DDBJ whole genome shotgun (WGS) entry which is preliminary data.</text>
</comment>
<proteinExistence type="predicted"/>
<sequence>MASSTSPVADDPITRLQYMLQNTLYSFVDIVTTLTPQVAQEFKTELAQFGLSTEVLDGRNGLSDENPLSSHQGISARVESIGALNDQIQATISQLPNSDVGKVSIKRTSQ</sequence>
<dbReference type="EMBL" id="JALLKP010000001">
    <property type="protein sequence ID" value="KAK2197333.1"/>
    <property type="molecule type" value="Genomic_DNA"/>
</dbReference>
<evidence type="ECO:0000313" key="2">
    <source>
        <dbReference type="Proteomes" id="UP001214638"/>
    </source>
</evidence>
<reference evidence="1" key="1">
    <citation type="journal article" date="2023" name="Nat. Microbiol.">
        <title>Babesia duncani multi-omics identifies virulence factors and drug targets.</title>
        <authorList>
            <person name="Singh P."/>
            <person name="Lonardi S."/>
            <person name="Liang Q."/>
            <person name="Vydyam P."/>
            <person name="Khabirova E."/>
            <person name="Fang T."/>
            <person name="Gihaz S."/>
            <person name="Thekkiniath J."/>
            <person name="Munshi M."/>
            <person name="Abel S."/>
            <person name="Ciampossin L."/>
            <person name="Batugedara G."/>
            <person name="Gupta M."/>
            <person name="Lu X.M."/>
            <person name="Lenz T."/>
            <person name="Chakravarty S."/>
            <person name="Cornillot E."/>
            <person name="Hu Y."/>
            <person name="Ma W."/>
            <person name="Gonzalez L.M."/>
            <person name="Sanchez S."/>
            <person name="Estrada K."/>
            <person name="Sanchez-Flores A."/>
            <person name="Montero E."/>
            <person name="Harb O.S."/>
            <person name="Le Roch K.G."/>
            <person name="Mamoun C.B."/>
        </authorList>
    </citation>
    <scope>NUCLEOTIDE SEQUENCE</scope>
    <source>
        <strain evidence="1">WA1</strain>
    </source>
</reference>
<dbReference type="RefSeq" id="XP_067804175.1">
    <property type="nucleotide sequence ID" value="XM_067945384.1"/>
</dbReference>
<protein>
    <submittedName>
        <fullName evidence="1">Uncharacterized protein</fullName>
    </submittedName>
</protein>
<accession>A0AAD9UPQ6</accession>
<name>A0AAD9UPQ6_9APIC</name>
<dbReference type="AlphaFoldDB" id="A0AAD9UPQ6"/>
<keyword evidence="2" id="KW-1185">Reference proteome</keyword>
<dbReference type="GeneID" id="94334630"/>